<dbReference type="Proteomes" id="UP000266841">
    <property type="component" value="Unassembled WGS sequence"/>
</dbReference>
<sequence length="550" mass="61733">MVNYLRSTGYPDSSSLSVRQLLGGPSGRDFQNIMTFLMRRVDPTFARTSSPGGRSAARTDEGHIKFEDEITMAFRCLGYPFPISKTGLVAVGSPTHWPTLVAAIDWLVDLLVIKDGEDELEWGPGEADMSEDELATLGGSTDRVEMQFHSFLRKSMVAFLRDDNDECAELEGRLLDEFQRDCEKVEAYVTGFDGECERMAEEIEGLNAEVDGLAEAHQKQEECAANIEKFLAVIETLREHNAELSDRVDTLTIEKATMEGEMGDLSEKIERLKTTIGSQELNQEDVRRMEREKARTEEQSARQRKVLDGVVAALDEIKERLAACHEMLERRAGEYNATAVELELVPKTSRHAGGLDLEVRPDRSRAGQTATSLLGGVDVRGTAVPLVRKLARSYEGEAAEKREAIAEAKDRIEATEGVREEIKEEVETIKHEIALRDEECDSAREKLESDILDKKGEVERLNDKISSLSDPGGVEATLARLDAEAVELEERRRKESETNRLKKKAVADEVRRAVEAAQEYRERKAARLREMNDYVARKVEEARKLKLLDS</sequence>
<keyword evidence="6 11" id="KW-0175">Coiled coil</keyword>
<dbReference type="Pfam" id="PF03801">
    <property type="entry name" value="Ndc80_HEC"/>
    <property type="match status" value="1"/>
</dbReference>
<comment type="function">
    <text evidence="10">Acts as a component of the essential kinetochore-associated NDC80 complex, which is required for chromosome segregation and spindle checkpoint activity.</text>
</comment>
<keyword evidence="7 10" id="KW-0539">Nucleus</keyword>
<evidence type="ECO:0000256" key="7">
    <source>
        <dbReference type="ARBA" id="ARBA00023242"/>
    </source>
</evidence>
<keyword evidence="5 10" id="KW-0995">Kinetochore</keyword>
<evidence type="ECO:0000313" key="14">
    <source>
        <dbReference type="Proteomes" id="UP000266841"/>
    </source>
</evidence>
<reference evidence="13 14" key="1">
    <citation type="journal article" date="2012" name="Genome Biol.">
        <title>Genome and low-iron response of an oceanic diatom adapted to chronic iron limitation.</title>
        <authorList>
            <person name="Lommer M."/>
            <person name="Specht M."/>
            <person name="Roy A.S."/>
            <person name="Kraemer L."/>
            <person name="Andreson R."/>
            <person name="Gutowska M.A."/>
            <person name="Wolf J."/>
            <person name="Bergner S.V."/>
            <person name="Schilhabel M.B."/>
            <person name="Klostermeier U.C."/>
            <person name="Beiko R.G."/>
            <person name="Rosenstiel P."/>
            <person name="Hippler M."/>
            <person name="Laroche J."/>
        </authorList>
    </citation>
    <scope>NUCLEOTIDE SEQUENCE [LARGE SCALE GENOMIC DNA]</scope>
    <source>
        <strain evidence="13 14">CCMP1005</strain>
    </source>
</reference>
<evidence type="ECO:0000313" key="13">
    <source>
        <dbReference type="EMBL" id="EJK68080.1"/>
    </source>
</evidence>
<comment type="subcellular location">
    <subcellularLocation>
        <location evidence="10">Chromosome</location>
        <location evidence="10">Centromere</location>
        <location evidence="10">Kinetochore</location>
    </subcellularLocation>
    <subcellularLocation>
        <location evidence="10">Nucleus</location>
    </subcellularLocation>
</comment>
<gene>
    <name evidence="13" type="ORF">THAOC_10782</name>
</gene>
<feature type="coiled-coil region" evidence="11">
    <location>
        <begin position="196"/>
        <end position="306"/>
    </location>
</feature>
<dbReference type="AlphaFoldDB" id="K0SRQ4"/>
<protein>
    <recommendedName>
        <fullName evidence="10">Kinetochore protein NDC80</fullName>
    </recommendedName>
</protein>
<proteinExistence type="inferred from homology"/>
<keyword evidence="3 10" id="KW-0132">Cell division</keyword>
<dbReference type="OMA" id="LMCANEV"/>
<dbReference type="GO" id="GO:0051315">
    <property type="term" value="P:attachment of mitotic spindle microtubules to kinetochore"/>
    <property type="evidence" value="ECO:0007669"/>
    <property type="project" value="UniProtKB-UniRule"/>
</dbReference>
<accession>K0SRQ4</accession>
<evidence type="ECO:0000256" key="10">
    <source>
        <dbReference type="RuleBase" id="RU368072"/>
    </source>
</evidence>
<comment type="similarity">
    <text evidence="1 10">Belongs to the NDC80/HEC1 family.</text>
</comment>
<comment type="subunit">
    <text evidence="10">Component of the NDC80 complex.</text>
</comment>
<organism evidence="13 14">
    <name type="scientific">Thalassiosira oceanica</name>
    <name type="common">Marine diatom</name>
    <dbReference type="NCBI Taxonomy" id="159749"/>
    <lineage>
        <taxon>Eukaryota</taxon>
        <taxon>Sar</taxon>
        <taxon>Stramenopiles</taxon>
        <taxon>Ochrophyta</taxon>
        <taxon>Bacillariophyta</taxon>
        <taxon>Coscinodiscophyceae</taxon>
        <taxon>Thalassiosirophycidae</taxon>
        <taxon>Thalassiosirales</taxon>
        <taxon>Thalassiosiraceae</taxon>
        <taxon>Thalassiosira</taxon>
    </lineage>
</organism>
<keyword evidence="4 10" id="KW-0498">Mitosis</keyword>
<evidence type="ECO:0000256" key="8">
    <source>
        <dbReference type="ARBA" id="ARBA00023306"/>
    </source>
</evidence>
<dbReference type="InterPro" id="IPR005550">
    <property type="entry name" value="Kinetochore_Ndc80"/>
</dbReference>
<evidence type="ECO:0000256" key="11">
    <source>
        <dbReference type="SAM" id="Coils"/>
    </source>
</evidence>
<evidence type="ECO:0000259" key="12">
    <source>
        <dbReference type="Pfam" id="PF03801"/>
    </source>
</evidence>
<keyword evidence="9 10" id="KW-0137">Centromere</keyword>
<name>K0SRQ4_THAOC</name>
<evidence type="ECO:0000256" key="3">
    <source>
        <dbReference type="ARBA" id="ARBA00022618"/>
    </source>
</evidence>
<dbReference type="GO" id="GO:0031262">
    <property type="term" value="C:Ndc80 complex"/>
    <property type="evidence" value="ECO:0007669"/>
    <property type="project" value="UniProtKB-UniRule"/>
</dbReference>
<feature type="coiled-coil region" evidence="11">
    <location>
        <begin position="391"/>
        <end position="523"/>
    </location>
</feature>
<evidence type="ECO:0000256" key="2">
    <source>
        <dbReference type="ARBA" id="ARBA00022454"/>
    </source>
</evidence>
<dbReference type="Gene3D" id="1.10.418.30">
    <property type="entry name" value="Ncd80 complex, Ncd80 subunit"/>
    <property type="match status" value="1"/>
</dbReference>
<dbReference type="GO" id="GO:0005634">
    <property type="term" value="C:nucleus"/>
    <property type="evidence" value="ECO:0007669"/>
    <property type="project" value="UniProtKB-SubCell"/>
</dbReference>
<evidence type="ECO:0000256" key="1">
    <source>
        <dbReference type="ARBA" id="ARBA00007050"/>
    </source>
</evidence>
<evidence type="ECO:0000256" key="5">
    <source>
        <dbReference type="ARBA" id="ARBA00022838"/>
    </source>
</evidence>
<feature type="domain" description="Kinetochore protein Ndc80 CH" evidence="12">
    <location>
        <begin position="2"/>
        <end position="113"/>
    </location>
</feature>
<keyword evidence="2 10" id="KW-0158">Chromosome</keyword>
<dbReference type="PANTHER" id="PTHR10643:SF2">
    <property type="entry name" value="KINETOCHORE PROTEIN NDC80 HOMOLOG"/>
    <property type="match status" value="1"/>
</dbReference>
<keyword evidence="8 10" id="KW-0131">Cell cycle</keyword>
<evidence type="ECO:0000256" key="9">
    <source>
        <dbReference type="ARBA" id="ARBA00023328"/>
    </source>
</evidence>
<dbReference type="OrthoDB" id="7459479at2759"/>
<dbReference type="PANTHER" id="PTHR10643">
    <property type="entry name" value="KINETOCHORE PROTEIN NDC80"/>
    <property type="match status" value="1"/>
</dbReference>
<evidence type="ECO:0000256" key="4">
    <source>
        <dbReference type="ARBA" id="ARBA00022776"/>
    </source>
</evidence>
<dbReference type="GO" id="GO:0051301">
    <property type="term" value="P:cell division"/>
    <property type="evidence" value="ECO:0007669"/>
    <property type="project" value="UniProtKB-UniRule"/>
</dbReference>
<evidence type="ECO:0000256" key="6">
    <source>
        <dbReference type="ARBA" id="ARBA00023054"/>
    </source>
</evidence>
<dbReference type="EMBL" id="AGNL01012105">
    <property type="protein sequence ID" value="EJK68080.1"/>
    <property type="molecule type" value="Genomic_DNA"/>
</dbReference>
<comment type="caution">
    <text evidence="13">The sequence shown here is derived from an EMBL/GenBank/DDBJ whole genome shotgun (WGS) entry which is preliminary data.</text>
</comment>
<keyword evidence="14" id="KW-1185">Reference proteome</keyword>
<dbReference type="InterPro" id="IPR055260">
    <property type="entry name" value="Ndc80_CH"/>
</dbReference>
<dbReference type="eggNOG" id="KOG0995">
    <property type="taxonomic scope" value="Eukaryota"/>
</dbReference>
<dbReference type="InterPro" id="IPR038273">
    <property type="entry name" value="Ndc80_sf"/>
</dbReference>